<evidence type="ECO:0000313" key="2">
    <source>
        <dbReference type="EMBL" id="MQM21032.1"/>
    </source>
</evidence>
<feature type="region of interest" description="Disordered" evidence="1">
    <location>
        <begin position="102"/>
        <end position="131"/>
    </location>
</feature>
<reference evidence="2" key="1">
    <citation type="submission" date="2017-07" db="EMBL/GenBank/DDBJ databases">
        <title>Taro Niue Genome Assembly and Annotation.</title>
        <authorList>
            <person name="Atibalentja N."/>
            <person name="Keating K."/>
            <person name="Fields C.J."/>
        </authorList>
    </citation>
    <scope>NUCLEOTIDE SEQUENCE</scope>
    <source>
        <strain evidence="2">Niue_2</strain>
        <tissue evidence="2">Leaf</tissue>
    </source>
</reference>
<dbReference type="AlphaFoldDB" id="A0A843XPD5"/>
<proteinExistence type="predicted"/>
<evidence type="ECO:0000313" key="3">
    <source>
        <dbReference type="Proteomes" id="UP000652761"/>
    </source>
</evidence>
<accession>A0A843XPD5</accession>
<comment type="caution">
    <text evidence="2">The sequence shown here is derived from an EMBL/GenBank/DDBJ whole genome shotgun (WGS) entry which is preliminary data.</text>
</comment>
<keyword evidence="3" id="KW-1185">Reference proteome</keyword>
<dbReference type="Proteomes" id="UP000652761">
    <property type="component" value="Unassembled WGS sequence"/>
</dbReference>
<gene>
    <name evidence="2" type="ORF">Taro_054065</name>
</gene>
<sequence>MISPIPRLFGSSDSLDYANRWRSPHAEPPSHSDRKSCSTRREISSPVATLSIMRIAGGAHTRSRPVTAIGSRIQLEARSPPQLTISPIPRCFESSDSLDYANRWQSPHAEPPSHSDRKSCSTRREISSPGRGYGCPNIADIVTTSAKELGITFHTGIGIAYVTTIWNQHSETVDRAVVSRNAISGPKYSPGASDSLDYANR</sequence>
<organism evidence="2 3">
    <name type="scientific">Colocasia esculenta</name>
    <name type="common">Wild taro</name>
    <name type="synonym">Arum esculentum</name>
    <dbReference type="NCBI Taxonomy" id="4460"/>
    <lineage>
        <taxon>Eukaryota</taxon>
        <taxon>Viridiplantae</taxon>
        <taxon>Streptophyta</taxon>
        <taxon>Embryophyta</taxon>
        <taxon>Tracheophyta</taxon>
        <taxon>Spermatophyta</taxon>
        <taxon>Magnoliopsida</taxon>
        <taxon>Liliopsida</taxon>
        <taxon>Araceae</taxon>
        <taxon>Aroideae</taxon>
        <taxon>Colocasieae</taxon>
        <taxon>Colocasia</taxon>
    </lineage>
</organism>
<dbReference type="EMBL" id="NMUH01010515">
    <property type="protein sequence ID" value="MQM21032.1"/>
    <property type="molecule type" value="Genomic_DNA"/>
</dbReference>
<feature type="compositionally biased region" description="Basic and acidic residues" evidence="1">
    <location>
        <begin position="24"/>
        <end position="43"/>
    </location>
</feature>
<feature type="region of interest" description="Disordered" evidence="1">
    <location>
        <begin position="20"/>
        <end position="43"/>
    </location>
</feature>
<feature type="compositionally biased region" description="Basic and acidic residues" evidence="1">
    <location>
        <begin position="111"/>
        <end position="126"/>
    </location>
</feature>
<evidence type="ECO:0000256" key="1">
    <source>
        <dbReference type="SAM" id="MobiDB-lite"/>
    </source>
</evidence>
<name>A0A843XPD5_COLES</name>
<protein>
    <submittedName>
        <fullName evidence="2">Uncharacterized protein</fullName>
    </submittedName>
</protein>